<keyword evidence="10" id="KW-1185">Reference proteome</keyword>
<dbReference type="Gene3D" id="3.90.70.10">
    <property type="entry name" value="Cysteine proteinases"/>
    <property type="match status" value="1"/>
</dbReference>
<keyword evidence="3 6" id="KW-0378">Hydrolase</keyword>
<dbReference type="GO" id="GO:0006508">
    <property type="term" value="P:proteolysis"/>
    <property type="evidence" value="ECO:0007669"/>
    <property type="project" value="UniProtKB-KW"/>
</dbReference>
<protein>
    <recommendedName>
        <fullName evidence="8">Calpain catalytic domain-containing protein</fullName>
    </recommendedName>
</protein>
<evidence type="ECO:0000256" key="5">
    <source>
        <dbReference type="PIRSR" id="PIRSR622684-1"/>
    </source>
</evidence>
<accession>A0AAN7Y539</accession>
<dbReference type="InterPro" id="IPR022684">
    <property type="entry name" value="Calpain_cysteine_protease"/>
</dbReference>
<keyword evidence="4 6" id="KW-0788">Thiol protease</keyword>
<dbReference type="PANTHER" id="PTHR10183:SF379">
    <property type="entry name" value="CALPAIN-5"/>
    <property type="match status" value="1"/>
</dbReference>
<gene>
    <name evidence="9" type="ORF">LTR05_006760</name>
</gene>
<evidence type="ECO:0000256" key="2">
    <source>
        <dbReference type="ARBA" id="ARBA00022670"/>
    </source>
</evidence>
<dbReference type="PANTHER" id="PTHR10183">
    <property type="entry name" value="CALPAIN"/>
    <property type="match status" value="1"/>
</dbReference>
<dbReference type="Pfam" id="PF00648">
    <property type="entry name" value="Peptidase_C2"/>
    <property type="match status" value="1"/>
</dbReference>
<dbReference type="PROSITE" id="PS50203">
    <property type="entry name" value="CALPAIN_CAT"/>
    <property type="match status" value="1"/>
</dbReference>
<organism evidence="9 10">
    <name type="scientific">Lithohypha guttulata</name>
    <dbReference type="NCBI Taxonomy" id="1690604"/>
    <lineage>
        <taxon>Eukaryota</taxon>
        <taxon>Fungi</taxon>
        <taxon>Dikarya</taxon>
        <taxon>Ascomycota</taxon>
        <taxon>Pezizomycotina</taxon>
        <taxon>Eurotiomycetes</taxon>
        <taxon>Chaetothyriomycetidae</taxon>
        <taxon>Chaetothyriales</taxon>
        <taxon>Trichomeriaceae</taxon>
        <taxon>Lithohypha</taxon>
    </lineage>
</organism>
<comment type="similarity">
    <text evidence="1">Belongs to the peptidase C2 family.</text>
</comment>
<sequence length="793" mass="90880">MSHFMKGVFKTPPPQMETPSHPSFQAQGFPFPQYTPLITPKLQYTPNACEDANVAQAFPLMPTRDVTRAQSLSIECQKGKLSSQEISTTSNKTIKITLEDVAASTTAAKKPELHPQEKLDQFWNVFEPEYLGKINRILPSSLIESSPAASKQAGDRSHKAFRSHEEAKARCIRDVKRIIRECRTHNKRYTDTHFDIERDLKITRRRDCLDGLYNYSTAGGGNPDKTAPTDVKRVCDIFENPTFFSRNASSDDIIQGNLGDCWLLAAFSILTCNEKLVKNICVIQDAEVGVYGFVFYRDGDWHQTIIDDKLYLRAPSYDESGDVVLGMYGVQQRDQERSYNDLFQTGSKSLYFASCREENETWVPLLEKALAKAHGSYAALSGGQTGEAIEDLTGGVTTEIYTTNILNKDKFWHDELRKIGSQFVFSAAVASYREWRAPGNSSIRNERRQGIVSQHAYAILDTYEGHGQRLVKMRNPWGSTEWNGAWSDGSKEWTHEWIERLNHRFGDDGIFWISYEDMLRKYKYLDRTRIFRPEWHVAQQWTSVQVPWNTTNYQQTKFQIDVPEPTDAVIVISQLDDRYYQGLQGKYNYTLQFRIQKDDDEEEEYLSRSANNYELVRSNNVEVPLEKGKYTVLFKVEARKTNRKDVEAVIRENIWRKEKLMQVGTLYDLAHQKGQQNMPRGSGKAVETAIPTLEEKKDGKEVVKEEKDKDPNRDPWNAFCVVGLRIYSKQPSMVLNVMHPHQDEEPATPVLDRDDIAKAPLQEAVQNSDQTPEGSVTDGEHTVVQQIRAPQKR</sequence>
<proteinExistence type="inferred from homology"/>
<dbReference type="InterPro" id="IPR038765">
    <property type="entry name" value="Papain-like_cys_pep_sf"/>
</dbReference>
<comment type="caution">
    <text evidence="9">The sequence shown here is derived from an EMBL/GenBank/DDBJ whole genome shotgun (WGS) entry which is preliminary data.</text>
</comment>
<feature type="active site" evidence="5 6">
    <location>
        <position position="261"/>
    </location>
</feature>
<dbReference type="CDD" id="cd00044">
    <property type="entry name" value="CysPc"/>
    <property type="match status" value="1"/>
</dbReference>
<dbReference type="PROSITE" id="PS00139">
    <property type="entry name" value="THIOL_PROTEASE_CYS"/>
    <property type="match status" value="1"/>
</dbReference>
<name>A0AAN7Y539_9EURO</name>
<dbReference type="GO" id="GO:0004198">
    <property type="term" value="F:calcium-dependent cysteine-type endopeptidase activity"/>
    <property type="evidence" value="ECO:0007669"/>
    <property type="project" value="InterPro"/>
</dbReference>
<dbReference type="AlphaFoldDB" id="A0AAN7Y539"/>
<dbReference type="InterPro" id="IPR001300">
    <property type="entry name" value="Peptidase_C2_calpain_cat"/>
</dbReference>
<reference evidence="9 10" key="1">
    <citation type="submission" date="2023-08" db="EMBL/GenBank/DDBJ databases">
        <title>Black Yeasts Isolated from many extreme environments.</title>
        <authorList>
            <person name="Coleine C."/>
            <person name="Stajich J.E."/>
            <person name="Selbmann L."/>
        </authorList>
    </citation>
    <scope>NUCLEOTIDE SEQUENCE [LARGE SCALE GENOMIC DNA]</scope>
    <source>
        <strain evidence="9 10">CCFEE 5910</strain>
    </source>
</reference>
<evidence type="ECO:0000256" key="1">
    <source>
        <dbReference type="ARBA" id="ARBA00007623"/>
    </source>
</evidence>
<feature type="active site" evidence="5 6">
    <location>
        <position position="475"/>
    </location>
</feature>
<dbReference type="EMBL" id="JAVRRJ010000007">
    <property type="protein sequence ID" value="KAK5082879.1"/>
    <property type="molecule type" value="Genomic_DNA"/>
</dbReference>
<evidence type="ECO:0000256" key="3">
    <source>
        <dbReference type="ARBA" id="ARBA00022801"/>
    </source>
</evidence>
<feature type="domain" description="Calpain catalytic" evidence="8">
    <location>
        <begin position="232"/>
        <end position="531"/>
    </location>
</feature>
<evidence type="ECO:0000313" key="9">
    <source>
        <dbReference type="EMBL" id="KAK5082879.1"/>
    </source>
</evidence>
<evidence type="ECO:0000256" key="6">
    <source>
        <dbReference type="PROSITE-ProRule" id="PRU00239"/>
    </source>
</evidence>
<evidence type="ECO:0000256" key="7">
    <source>
        <dbReference type="SAM" id="MobiDB-lite"/>
    </source>
</evidence>
<dbReference type="SMART" id="SM00230">
    <property type="entry name" value="CysPc"/>
    <property type="match status" value="1"/>
</dbReference>
<keyword evidence="2 6" id="KW-0645">Protease</keyword>
<dbReference type="InterPro" id="IPR000169">
    <property type="entry name" value="Pept_cys_AS"/>
</dbReference>
<dbReference type="Proteomes" id="UP001309876">
    <property type="component" value="Unassembled WGS sequence"/>
</dbReference>
<feature type="region of interest" description="Disordered" evidence="7">
    <location>
        <begin position="744"/>
        <end position="793"/>
    </location>
</feature>
<feature type="compositionally biased region" description="Polar residues" evidence="7">
    <location>
        <begin position="764"/>
        <end position="774"/>
    </location>
</feature>
<feature type="active site" evidence="5 6">
    <location>
        <position position="455"/>
    </location>
</feature>
<evidence type="ECO:0000256" key="4">
    <source>
        <dbReference type="ARBA" id="ARBA00022807"/>
    </source>
</evidence>
<dbReference type="SUPFAM" id="SSF54001">
    <property type="entry name" value="Cysteine proteinases"/>
    <property type="match status" value="1"/>
</dbReference>
<evidence type="ECO:0000259" key="8">
    <source>
        <dbReference type="PROSITE" id="PS50203"/>
    </source>
</evidence>
<evidence type="ECO:0000313" key="10">
    <source>
        <dbReference type="Proteomes" id="UP001309876"/>
    </source>
</evidence>
<dbReference type="PRINTS" id="PR00704">
    <property type="entry name" value="CALPAIN"/>
</dbReference>